<dbReference type="InterPro" id="IPR050077">
    <property type="entry name" value="LexA_repressor"/>
</dbReference>
<dbReference type="SUPFAM" id="SSF51306">
    <property type="entry name" value="LexA/Signal peptidase"/>
    <property type="match status" value="1"/>
</dbReference>
<evidence type="ECO:0000256" key="3">
    <source>
        <dbReference type="ARBA" id="ARBA00022801"/>
    </source>
</evidence>
<dbReference type="HOGENOM" id="CLU_066192_0_0_10"/>
<organism evidence="9 10">
    <name type="scientific">Owenweeksia hongkongensis (strain DSM 17368 / CIP 108786 / JCM 12287 / NRRL B-23963 / UST20020801)</name>
    <dbReference type="NCBI Taxonomy" id="926562"/>
    <lineage>
        <taxon>Bacteria</taxon>
        <taxon>Pseudomonadati</taxon>
        <taxon>Bacteroidota</taxon>
        <taxon>Flavobacteriia</taxon>
        <taxon>Flavobacteriales</taxon>
        <taxon>Owenweeksiaceae</taxon>
        <taxon>Owenweeksia</taxon>
    </lineage>
</organism>
<dbReference type="InterPro" id="IPR015927">
    <property type="entry name" value="Peptidase_S24_S26A/B/C"/>
</dbReference>
<evidence type="ECO:0000256" key="5">
    <source>
        <dbReference type="ARBA" id="ARBA00023204"/>
    </source>
</evidence>
<dbReference type="InterPro" id="IPR039418">
    <property type="entry name" value="LexA-like"/>
</dbReference>
<feature type="domain" description="Peptidase S24/S26A/S26B/S26C" evidence="8">
    <location>
        <begin position="23"/>
        <end position="134"/>
    </location>
</feature>
<accession>G8R4J8</accession>
<dbReference type="eggNOG" id="COG1974">
    <property type="taxonomic scope" value="Bacteria"/>
</dbReference>
<evidence type="ECO:0000256" key="6">
    <source>
        <dbReference type="ARBA" id="ARBA00023236"/>
    </source>
</evidence>
<dbReference type="STRING" id="926562.Oweho_1080"/>
<keyword evidence="5" id="KW-0234">DNA repair</keyword>
<dbReference type="RefSeq" id="WP_014201447.1">
    <property type="nucleotide sequence ID" value="NC_016599.1"/>
</dbReference>
<dbReference type="InterPro" id="IPR006197">
    <property type="entry name" value="Peptidase_S24_LexA"/>
</dbReference>
<dbReference type="NCBIfam" id="NF007621">
    <property type="entry name" value="PRK10276.1"/>
    <property type="match status" value="1"/>
</dbReference>
<dbReference type="Proteomes" id="UP000005631">
    <property type="component" value="Chromosome"/>
</dbReference>
<dbReference type="GO" id="GO:0006281">
    <property type="term" value="P:DNA repair"/>
    <property type="evidence" value="ECO:0007669"/>
    <property type="project" value="UniProtKB-KW"/>
</dbReference>
<dbReference type="GO" id="GO:0016787">
    <property type="term" value="F:hydrolase activity"/>
    <property type="evidence" value="ECO:0007669"/>
    <property type="project" value="UniProtKB-KW"/>
</dbReference>
<evidence type="ECO:0000256" key="1">
    <source>
        <dbReference type="ARBA" id="ARBA00007484"/>
    </source>
</evidence>
<dbReference type="MEROPS" id="S24.003"/>
<protein>
    <submittedName>
        <fullName evidence="9">SOS response transcriptional repressor, RecA-mediated autopeptidase</fullName>
    </submittedName>
</protein>
<dbReference type="GO" id="GO:0009432">
    <property type="term" value="P:SOS response"/>
    <property type="evidence" value="ECO:0007669"/>
    <property type="project" value="UniProtKB-KW"/>
</dbReference>
<dbReference type="InterPro" id="IPR036286">
    <property type="entry name" value="LexA/Signal_pep-like_sf"/>
</dbReference>
<keyword evidence="6" id="KW-0742">SOS response</keyword>
<dbReference type="PANTHER" id="PTHR33516">
    <property type="entry name" value="LEXA REPRESSOR"/>
    <property type="match status" value="1"/>
</dbReference>
<sequence>MKVTEILPIEDTDSIEIPYFEVGVAAGEPTYVSQSFETTINVSRELIKNRKATFCVRVVGQSMIDAGIDDGDLLIVDKSLPPNNNNIVLAVIDGDYTVKRLYKRGEDLYLQPENKNYDPIKITQFMDFRIWGVVTGLIKKLL</sequence>
<keyword evidence="4 7" id="KW-0068">Autocatalytic cleavage</keyword>
<dbReference type="OrthoDB" id="9787787at2"/>
<evidence type="ECO:0000256" key="4">
    <source>
        <dbReference type="ARBA" id="ARBA00022813"/>
    </source>
</evidence>
<dbReference type="GO" id="GO:0003677">
    <property type="term" value="F:DNA binding"/>
    <property type="evidence" value="ECO:0007669"/>
    <property type="project" value="InterPro"/>
</dbReference>
<keyword evidence="10" id="KW-1185">Reference proteome</keyword>
<keyword evidence="2" id="KW-0227">DNA damage</keyword>
<dbReference type="Gene3D" id="2.10.109.10">
    <property type="entry name" value="Umud Fragment, subunit A"/>
    <property type="match status" value="1"/>
</dbReference>
<evidence type="ECO:0000256" key="7">
    <source>
        <dbReference type="RuleBase" id="RU003991"/>
    </source>
</evidence>
<dbReference type="GO" id="GO:0006355">
    <property type="term" value="P:regulation of DNA-templated transcription"/>
    <property type="evidence" value="ECO:0007669"/>
    <property type="project" value="InterPro"/>
</dbReference>
<keyword evidence="3 7" id="KW-0378">Hydrolase</keyword>
<dbReference type="CDD" id="cd06529">
    <property type="entry name" value="S24_LexA-like"/>
    <property type="match status" value="1"/>
</dbReference>
<name>G8R4J8_OWEHD</name>
<dbReference type="EMBL" id="CP003156">
    <property type="protein sequence ID" value="AEV32087.1"/>
    <property type="molecule type" value="Genomic_DNA"/>
</dbReference>
<evidence type="ECO:0000259" key="8">
    <source>
        <dbReference type="Pfam" id="PF00717"/>
    </source>
</evidence>
<dbReference type="PRINTS" id="PR00726">
    <property type="entry name" value="LEXASERPTASE"/>
</dbReference>
<evidence type="ECO:0000313" key="9">
    <source>
        <dbReference type="EMBL" id="AEV32087.1"/>
    </source>
</evidence>
<comment type="similarity">
    <text evidence="1 7">Belongs to the peptidase S24 family.</text>
</comment>
<evidence type="ECO:0000256" key="2">
    <source>
        <dbReference type="ARBA" id="ARBA00022763"/>
    </source>
</evidence>
<dbReference type="PANTHER" id="PTHR33516:SF2">
    <property type="entry name" value="LEXA REPRESSOR-RELATED"/>
    <property type="match status" value="1"/>
</dbReference>
<proteinExistence type="inferred from homology"/>
<gene>
    <name evidence="9" type="ordered locus">Oweho_1080</name>
</gene>
<dbReference type="KEGG" id="oho:Oweho_1080"/>
<reference evidence="9 10" key="1">
    <citation type="journal article" date="2012" name="Stand. Genomic Sci.">
        <title>Genome sequence of the orange-pigmented seawater bacterium Owenweeksia hongkongensis type strain (UST20020801(T)).</title>
        <authorList>
            <person name="Riedel T."/>
            <person name="Held B."/>
            <person name="Nolan M."/>
            <person name="Lucas S."/>
            <person name="Lapidus A."/>
            <person name="Tice H."/>
            <person name="Del Rio T.G."/>
            <person name="Cheng J.F."/>
            <person name="Han C."/>
            <person name="Tapia R."/>
            <person name="Goodwin L.A."/>
            <person name="Pitluck S."/>
            <person name="Liolios K."/>
            <person name="Mavromatis K."/>
            <person name="Pagani I."/>
            <person name="Ivanova N."/>
            <person name="Mikhailova N."/>
            <person name="Pati A."/>
            <person name="Chen A."/>
            <person name="Palaniappan K."/>
            <person name="Rohde M."/>
            <person name="Tindall B.J."/>
            <person name="Detter J.C."/>
            <person name="Goker M."/>
            <person name="Woyke T."/>
            <person name="Bristow J."/>
            <person name="Eisen J.A."/>
            <person name="Markowitz V."/>
            <person name="Hugenholtz P."/>
            <person name="Klenk H.P."/>
            <person name="Kyrpides N.C."/>
        </authorList>
    </citation>
    <scope>NUCLEOTIDE SEQUENCE</scope>
    <source>
        <strain evidence="10">DSM 17368 / JCM 12287 / NRRL B-23963</strain>
    </source>
</reference>
<dbReference type="Pfam" id="PF00717">
    <property type="entry name" value="Peptidase_S24"/>
    <property type="match status" value="1"/>
</dbReference>
<dbReference type="AlphaFoldDB" id="G8R4J8"/>
<evidence type="ECO:0000313" key="10">
    <source>
        <dbReference type="Proteomes" id="UP000005631"/>
    </source>
</evidence>
<dbReference type="PATRIC" id="fig|926562.3.peg.1096"/>